<evidence type="ECO:0000259" key="1">
    <source>
        <dbReference type="PROSITE" id="PS50883"/>
    </source>
</evidence>
<dbReference type="SUPFAM" id="SSF54631">
    <property type="entry name" value="CBS-domain pair"/>
    <property type="match status" value="1"/>
</dbReference>
<accession>A0ABP5DC95</accession>
<keyword evidence="3" id="KW-1185">Reference proteome</keyword>
<sequence length="379" mass="40788">MDAPVTRPSDATLAPSAEDLERLLSGTGPRVHFQPIVDVARATVVGYEALARFDVLGPLEWFDAARRHGVADRLEAAAVRAALMRRPDLPVNTFMTVNVAPDMLARPALAAVLGELVPLHRVVVELTEQVAIDSYTDLEPQLDRLRAAGALLAIDDAGAGYAGLQHLLQLRPDIIKLDRSLVAGLHRDEAKRALVQMLGGFAGRIDAWILAEGVELAAELDALNDLGVPLAQGYLLGRPQADFAALGNDVAAQLMSRSGASDGPGLRPLLELAVAERDEESARLALARADEDMVVIVDERDHPVATVSLDGLTRAIRDTGLRVNIDTDPVDAARRAIVRERSARFHPLVCTDNAGRFLGIVRMERLVDHLAGLPTGLHR</sequence>
<evidence type="ECO:0000313" key="3">
    <source>
        <dbReference type="Proteomes" id="UP001500571"/>
    </source>
</evidence>
<dbReference type="SUPFAM" id="SSF141868">
    <property type="entry name" value="EAL domain-like"/>
    <property type="match status" value="1"/>
</dbReference>
<organism evidence="2 3">
    <name type="scientific">Nocardioides panacihumi</name>
    <dbReference type="NCBI Taxonomy" id="400774"/>
    <lineage>
        <taxon>Bacteria</taxon>
        <taxon>Bacillati</taxon>
        <taxon>Actinomycetota</taxon>
        <taxon>Actinomycetes</taxon>
        <taxon>Propionibacteriales</taxon>
        <taxon>Nocardioidaceae</taxon>
        <taxon>Nocardioides</taxon>
    </lineage>
</organism>
<evidence type="ECO:0000313" key="2">
    <source>
        <dbReference type="EMBL" id="GAA1977205.1"/>
    </source>
</evidence>
<dbReference type="SMART" id="SM00052">
    <property type="entry name" value="EAL"/>
    <property type="match status" value="1"/>
</dbReference>
<dbReference type="EMBL" id="BAAAPB010000008">
    <property type="protein sequence ID" value="GAA1977205.1"/>
    <property type="molecule type" value="Genomic_DNA"/>
</dbReference>
<dbReference type="CDD" id="cd01948">
    <property type="entry name" value="EAL"/>
    <property type="match status" value="1"/>
</dbReference>
<proteinExistence type="predicted"/>
<dbReference type="Proteomes" id="UP001500571">
    <property type="component" value="Unassembled WGS sequence"/>
</dbReference>
<reference evidence="3" key="1">
    <citation type="journal article" date="2019" name="Int. J. Syst. Evol. Microbiol.">
        <title>The Global Catalogue of Microorganisms (GCM) 10K type strain sequencing project: providing services to taxonomists for standard genome sequencing and annotation.</title>
        <authorList>
            <consortium name="The Broad Institute Genomics Platform"/>
            <consortium name="The Broad Institute Genome Sequencing Center for Infectious Disease"/>
            <person name="Wu L."/>
            <person name="Ma J."/>
        </authorList>
    </citation>
    <scope>NUCLEOTIDE SEQUENCE [LARGE SCALE GENOMIC DNA]</scope>
    <source>
        <strain evidence="3">JCM 15309</strain>
    </source>
</reference>
<comment type="caution">
    <text evidence="2">The sequence shown here is derived from an EMBL/GenBank/DDBJ whole genome shotgun (WGS) entry which is preliminary data.</text>
</comment>
<dbReference type="Gene3D" id="3.20.20.450">
    <property type="entry name" value="EAL domain"/>
    <property type="match status" value="1"/>
</dbReference>
<dbReference type="PANTHER" id="PTHR33121:SF76">
    <property type="entry name" value="SIGNALING PROTEIN"/>
    <property type="match status" value="1"/>
</dbReference>
<dbReference type="PROSITE" id="PS50883">
    <property type="entry name" value="EAL"/>
    <property type="match status" value="1"/>
</dbReference>
<dbReference type="Pfam" id="PF00563">
    <property type="entry name" value="EAL"/>
    <property type="match status" value="1"/>
</dbReference>
<name>A0ABP5DC95_9ACTN</name>
<gene>
    <name evidence="2" type="ORF">GCM10009798_43020</name>
</gene>
<dbReference type="InterPro" id="IPR046342">
    <property type="entry name" value="CBS_dom_sf"/>
</dbReference>
<dbReference type="InterPro" id="IPR035919">
    <property type="entry name" value="EAL_sf"/>
</dbReference>
<protein>
    <recommendedName>
        <fullName evidence="1">EAL domain-containing protein</fullName>
    </recommendedName>
</protein>
<dbReference type="PANTHER" id="PTHR33121">
    <property type="entry name" value="CYCLIC DI-GMP PHOSPHODIESTERASE PDEF"/>
    <property type="match status" value="1"/>
</dbReference>
<feature type="domain" description="EAL" evidence="1">
    <location>
        <begin position="13"/>
        <end position="253"/>
    </location>
</feature>
<dbReference type="InterPro" id="IPR001633">
    <property type="entry name" value="EAL_dom"/>
</dbReference>
<dbReference type="InterPro" id="IPR050706">
    <property type="entry name" value="Cyclic-di-GMP_PDE-like"/>
</dbReference>